<dbReference type="AlphaFoldDB" id="A0AAU7V220"/>
<protein>
    <submittedName>
        <fullName evidence="5">YafY family protein</fullName>
    </submittedName>
</protein>
<dbReference type="PANTHER" id="PTHR34580">
    <property type="match status" value="1"/>
</dbReference>
<organism evidence="5">
    <name type="scientific">Rhodococcus sp. D-6</name>
    <dbReference type="NCBI Taxonomy" id="1387842"/>
    <lineage>
        <taxon>Bacteria</taxon>
        <taxon>Bacillati</taxon>
        <taxon>Actinomycetota</taxon>
        <taxon>Actinomycetes</taxon>
        <taxon>Mycobacteriales</taxon>
        <taxon>Nocardiaceae</taxon>
        <taxon>Rhodococcus</taxon>
    </lineage>
</organism>
<evidence type="ECO:0000313" key="5">
    <source>
        <dbReference type="EMBL" id="XBW05877.1"/>
    </source>
</evidence>
<gene>
    <name evidence="5" type="ORF">RBB84_08180</name>
</gene>
<dbReference type="PIRSF" id="PIRSF016838">
    <property type="entry name" value="PafC"/>
    <property type="match status" value="1"/>
</dbReference>
<evidence type="ECO:0000256" key="1">
    <source>
        <dbReference type="SAM" id="MobiDB-lite"/>
    </source>
</evidence>
<feature type="domain" description="WYL" evidence="2">
    <location>
        <begin position="157"/>
        <end position="223"/>
    </location>
</feature>
<feature type="domain" description="WCX" evidence="4">
    <location>
        <begin position="252"/>
        <end position="324"/>
    </location>
</feature>
<dbReference type="InterPro" id="IPR051534">
    <property type="entry name" value="CBASS_pafABC_assoc_protein"/>
</dbReference>
<feature type="compositionally biased region" description="Low complexity" evidence="1">
    <location>
        <begin position="135"/>
        <end position="144"/>
    </location>
</feature>
<dbReference type="Pfam" id="PF25583">
    <property type="entry name" value="WCX"/>
    <property type="match status" value="1"/>
</dbReference>
<dbReference type="KEGG" id="rhox:RBB84_08180"/>
<dbReference type="PROSITE" id="PS52050">
    <property type="entry name" value="WYL"/>
    <property type="match status" value="1"/>
</dbReference>
<name>A0AAU7V220_9NOCA</name>
<evidence type="ECO:0000259" key="3">
    <source>
        <dbReference type="Pfam" id="PF19187"/>
    </source>
</evidence>
<sequence>MSTRLSARLGRLLNLVPYFLAHPGISAAEAARDLGVTPKQVMDDLKQLWVCGLPGYGPGDLIDLSFSEDSIVVTFTAGIERPLRLTSTEATALLVALRSLQEMPGVVDPSAAQSAIAKIEAAAGTAALPADTATTDTATAATAEPDPEAAGDSDAAGQVRAAVRDGRAVHLTYYSASRDTISERDVDPIRIVIIDEHAYLQAWCRSAEGVRLFRFDRIDAATVLDEPTRPPHRAITDDEHLELFEGDPSLPAARLRIAPSYTWLLDYYPLTDVQVLPDGRCEASMRYASPGWMARLLVGLGAGVQVLDPPELRAAVRARAEAALAAYAELDGENATRGAGPTP</sequence>
<dbReference type="InterPro" id="IPR026881">
    <property type="entry name" value="WYL_dom"/>
</dbReference>
<dbReference type="RefSeq" id="WP_064255672.1">
    <property type="nucleotide sequence ID" value="NZ_CP132970.1"/>
</dbReference>
<feature type="region of interest" description="Disordered" evidence="1">
    <location>
        <begin position="135"/>
        <end position="154"/>
    </location>
</feature>
<feature type="domain" description="PafC HTH" evidence="3">
    <location>
        <begin position="8"/>
        <end position="120"/>
    </location>
</feature>
<dbReference type="Pfam" id="PF19187">
    <property type="entry name" value="HTH_PafC"/>
    <property type="match status" value="1"/>
</dbReference>
<accession>A0AAU7V220</accession>
<dbReference type="Pfam" id="PF13280">
    <property type="entry name" value="WYL"/>
    <property type="match status" value="1"/>
</dbReference>
<evidence type="ECO:0000259" key="2">
    <source>
        <dbReference type="Pfam" id="PF13280"/>
    </source>
</evidence>
<dbReference type="InterPro" id="IPR043839">
    <property type="entry name" value="PafC_HTH"/>
</dbReference>
<dbReference type="EMBL" id="CP132970">
    <property type="protein sequence ID" value="XBW05877.1"/>
    <property type="molecule type" value="Genomic_DNA"/>
</dbReference>
<dbReference type="InterPro" id="IPR057727">
    <property type="entry name" value="WCX_dom"/>
</dbReference>
<evidence type="ECO:0000259" key="4">
    <source>
        <dbReference type="Pfam" id="PF25583"/>
    </source>
</evidence>
<proteinExistence type="predicted"/>
<dbReference type="InterPro" id="IPR028349">
    <property type="entry name" value="PafC-like"/>
</dbReference>
<dbReference type="PANTHER" id="PTHR34580:SF1">
    <property type="entry name" value="PROTEIN PAFC"/>
    <property type="match status" value="1"/>
</dbReference>
<reference evidence="5" key="1">
    <citation type="submission" date="2023-08" db="EMBL/GenBank/DDBJ databases">
        <title>The novel hydrolase IpcH responsible for the initial isoprocarb degradation step in Rhodococcus sp. D-6.</title>
        <authorList>
            <person name="Zhu Q."/>
        </authorList>
    </citation>
    <scope>NUCLEOTIDE SEQUENCE</scope>
    <source>
        <strain evidence="5">D-6</strain>
    </source>
</reference>